<keyword evidence="9" id="KW-1185">Reference proteome</keyword>
<evidence type="ECO:0000256" key="5">
    <source>
        <dbReference type="ARBA" id="ARBA00023004"/>
    </source>
</evidence>
<keyword evidence="5" id="KW-0408">Iron</keyword>
<evidence type="ECO:0000313" key="8">
    <source>
        <dbReference type="EMBL" id="TWI68192.1"/>
    </source>
</evidence>
<evidence type="ECO:0000313" key="9">
    <source>
        <dbReference type="Proteomes" id="UP000318307"/>
    </source>
</evidence>
<dbReference type="InterPro" id="IPR006638">
    <property type="entry name" value="Elp3/MiaA/NifB-like_rSAM"/>
</dbReference>
<dbReference type="InterPro" id="IPR058240">
    <property type="entry name" value="rSAM_sf"/>
</dbReference>
<dbReference type="Gene3D" id="3.20.20.70">
    <property type="entry name" value="Aldolase class I"/>
    <property type="match status" value="1"/>
</dbReference>
<dbReference type="InterPro" id="IPR017200">
    <property type="entry name" value="PqqE-like"/>
</dbReference>
<dbReference type="CDD" id="cd01335">
    <property type="entry name" value="Radical_SAM"/>
    <property type="match status" value="1"/>
</dbReference>
<dbReference type="SFLD" id="SFLDG01067">
    <property type="entry name" value="SPASM/twitch_domain_containing"/>
    <property type="match status" value="1"/>
</dbReference>
<dbReference type="PIRSF" id="PIRSF037420">
    <property type="entry name" value="PQQ_syn_pqqE"/>
    <property type="match status" value="1"/>
</dbReference>
<keyword evidence="2" id="KW-0004">4Fe-4S</keyword>
<comment type="cofactor">
    <cofactor evidence="1">
        <name>[4Fe-4S] cluster</name>
        <dbReference type="ChEBI" id="CHEBI:49883"/>
    </cofactor>
</comment>
<dbReference type="InterPro" id="IPR013785">
    <property type="entry name" value="Aldolase_TIM"/>
</dbReference>
<reference evidence="8 9" key="1">
    <citation type="submission" date="2019-07" db="EMBL/GenBank/DDBJ databases">
        <title>Genome sequencing of 100 strains of the haloalkaliphilic chemolithoautotrophic sulfur-oxidizing bacterium Thioalkalivibrio.</title>
        <authorList>
            <person name="Muyzer G."/>
        </authorList>
    </citation>
    <scope>NUCLEOTIDE SEQUENCE [LARGE SCALE GENOMIC DNA]</scope>
    <source>
        <strain evidence="8 9">ASO4-4</strain>
    </source>
</reference>
<dbReference type="RefSeq" id="WP_186443125.1">
    <property type="nucleotide sequence ID" value="NZ_VLLC01000022.1"/>
</dbReference>
<evidence type="ECO:0000256" key="3">
    <source>
        <dbReference type="ARBA" id="ARBA00022691"/>
    </source>
</evidence>
<keyword evidence="3" id="KW-0949">S-adenosyl-L-methionine</keyword>
<dbReference type="PANTHER" id="PTHR11228">
    <property type="entry name" value="RADICAL SAM DOMAIN PROTEIN"/>
    <property type="match status" value="1"/>
</dbReference>
<evidence type="ECO:0000256" key="2">
    <source>
        <dbReference type="ARBA" id="ARBA00022485"/>
    </source>
</evidence>
<dbReference type="Proteomes" id="UP000318307">
    <property type="component" value="Unassembled WGS sequence"/>
</dbReference>
<evidence type="ECO:0000256" key="6">
    <source>
        <dbReference type="ARBA" id="ARBA00023014"/>
    </source>
</evidence>
<dbReference type="InterPro" id="IPR007197">
    <property type="entry name" value="rSAM"/>
</dbReference>
<name>A0A562RGH2_9BACT</name>
<dbReference type="Pfam" id="PF04055">
    <property type="entry name" value="Radical_SAM"/>
    <property type="match status" value="1"/>
</dbReference>
<sequence>MSLYMEAPQKLPDFWLWEERRKKQGLVSFTLELTPRCNNACRHCYINLPAGDGQARERELDFDGIKKIVDEAAELGAMWCLITGGEPLLREDFEDIYLYIKRKGIFVSVFTNATLISEKHVQLFKKYPPRALEITVYGVTEKTYGAVTGKPELFAAFMRGVRLLLDAGVPLSLKTVMIRSNVHEFQEIAAFCRAHSSEPFRFDPFIHLRFDRDEKRNQEIREERLSPEAIVALEHSDSARHDALQKNCEKLVFNEDMDNPEGFLFGCGAGISEFYVNHEGFFMLCASLYGSGLLYDLKNGTIKNALDDFVPKIRAMRTTKTEYMANCGRCRIINLCLWCPAHAFLEMGQLDACVDYFCSVAKERYKKMLL</sequence>
<dbReference type="EMBL" id="VLLC01000022">
    <property type="protein sequence ID" value="TWI68192.1"/>
    <property type="molecule type" value="Genomic_DNA"/>
</dbReference>
<evidence type="ECO:0000259" key="7">
    <source>
        <dbReference type="PROSITE" id="PS51918"/>
    </source>
</evidence>
<dbReference type="SUPFAM" id="SSF102114">
    <property type="entry name" value="Radical SAM enzymes"/>
    <property type="match status" value="1"/>
</dbReference>
<protein>
    <submittedName>
        <fullName evidence="8">Radical SAM protein with 4Fe4S-binding SPASM domain</fullName>
    </submittedName>
</protein>
<dbReference type="GO" id="GO:0051539">
    <property type="term" value="F:4 iron, 4 sulfur cluster binding"/>
    <property type="evidence" value="ECO:0007669"/>
    <property type="project" value="UniProtKB-KW"/>
</dbReference>
<accession>A0A562RGH2</accession>
<dbReference type="AlphaFoldDB" id="A0A562RGH2"/>
<dbReference type="GO" id="GO:0046872">
    <property type="term" value="F:metal ion binding"/>
    <property type="evidence" value="ECO:0007669"/>
    <property type="project" value="UniProtKB-KW"/>
</dbReference>
<evidence type="ECO:0000256" key="1">
    <source>
        <dbReference type="ARBA" id="ARBA00001966"/>
    </source>
</evidence>
<dbReference type="SMART" id="SM00729">
    <property type="entry name" value="Elp3"/>
    <property type="match status" value="1"/>
</dbReference>
<evidence type="ECO:0000256" key="4">
    <source>
        <dbReference type="ARBA" id="ARBA00022723"/>
    </source>
</evidence>
<keyword evidence="4" id="KW-0479">Metal-binding</keyword>
<dbReference type="PROSITE" id="PS51918">
    <property type="entry name" value="RADICAL_SAM"/>
    <property type="match status" value="1"/>
</dbReference>
<dbReference type="GO" id="GO:0003824">
    <property type="term" value="F:catalytic activity"/>
    <property type="evidence" value="ECO:0007669"/>
    <property type="project" value="InterPro"/>
</dbReference>
<dbReference type="InterPro" id="IPR050377">
    <property type="entry name" value="Radical_SAM_PqqE_MftC-like"/>
</dbReference>
<proteinExistence type="predicted"/>
<gene>
    <name evidence="8" type="ORF">LZ24_02566</name>
</gene>
<organism evidence="8 9">
    <name type="scientific">Desulfobotulus alkaliphilus</name>
    <dbReference type="NCBI Taxonomy" id="622671"/>
    <lineage>
        <taxon>Bacteria</taxon>
        <taxon>Pseudomonadati</taxon>
        <taxon>Thermodesulfobacteriota</taxon>
        <taxon>Desulfobacteria</taxon>
        <taxon>Desulfobacterales</taxon>
        <taxon>Desulfobacteraceae</taxon>
        <taxon>Desulfobotulus</taxon>
    </lineage>
</organism>
<comment type="caution">
    <text evidence="8">The sequence shown here is derived from an EMBL/GenBank/DDBJ whole genome shotgun (WGS) entry which is preliminary data.</text>
</comment>
<feature type="domain" description="Radical SAM core" evidence="7">
    <location>
        <begin position="23"/>
        <end position="242"/>
    </location>
</feature>
<dbReference type="PANTHER" id="PTHR11228:SF7">
    <property type="entry name" value="PQQA PEPTIDE CYCLASE"/>
    <property type="match status" value="1"/>
</dbReference>
<dbReference type="SFLD" id="SFLDG01386">
    <property type="entry name" value="main_SPASM_domain-containing"/>
    <property type="match status" value="1"/>
</dbReference>
<dbReference type="SFLD" id="SFLDS00029">
    <property type="entry name" value="Radical_SAM"/>
    <property type="match status" value="1"/>
</dbReference>
<keyword evidence="6" id="KW-0411">Iron-sulfur</keyword>